<evidence type="ECO:0000313" key="2">
    <source>
        <dbReference type="EMBL" id="GAM43562.1"/>
    </source>
</evidence>
<feature type="compositionally biased region" description="Basic and acidic residues" evidence="1">
    <location>
        <begin position="1"/>
        <end position="16"/>
    </location>
</feature>
<dbReference type="Proteomes" id="UP000053095">
    <property type="component" value="Unassembled WGS sequence"/>
</dbReference>
<dbReference type="AlphaFoldDB" id="A0A0B8N5W9"/>
<evidence type="ECO:0000256" key="1">
    <source>
        <dbReference type="SAM" id="MobiDB-lite"/>
    </source>
</evidence>
<reference evidence="3" key="1">
    <citation type="journal article" date="2015" name="Genome Announc.">
        <title>Draft genome sequence of Talaromyces cellulolyticus strain Y-94, a source of lignocellulosic biomass-degrading enzymes.</title>
        <authorList>
            <person name="Fujii T."/>
            <person name="Koike H."/>
            <person name="Sawayama S."/>
            <person name="Yano S."/>
            <person name="Inoue H."/>
        </authorList>
    </citation>
    <scope>NUCLEOTIDE SEQUENCE [LARGE SCALE GENOMIC DNA]</scope>
    <source>
        <strain evidence="3">Y-94</strain>
    </source>
</reference>
<keyword evidence="3" id="KW-1185">Reference proteome</keyword>
<proteinExistence type="predicted"/>
<organism evidence="2 3">
    <name type="scientific">Talaromyces pinophilus</name>
    <name type="common">Penicillium pinophilum</name>
    <dbReference type="NCBI Taxonomy" id="128442"/>
    <lineage>
        <taxon>Eukaryota</taxon>
        <taxon>Fungi</taxon>
        <taxon>Dikarya</taxon>
        <taxon>Ascomycota</taxon>
        <taxon>Pezizomycotina</taxon>
        <taxon>Eurotiomycetes</taxon>
        <taxon>Eurotiomycetidae</taxon>
        <taxon>Eurotiales</taxon>
        <taxon>Trichocomaceae</taxon>
        <taxon>Talaromyces</taxon>
        <taxon>Talaromyces sect. Talaromyces</taxon>
    </lineage>
</organism>
<evidence type="ECO:0000313" key="3">
    <source>
        <dbReference type="Proteomes" id="UP000053095"/>
    </source>
</evidence>
<feature type="region of interest" description="Disordered" evidence="1">
    <location>
        <begin position="1"/>
        <end position="29"/>
    </location>
</feature>
<dbReference type="EMBL" id="DF933852">
    <property type="protein sequence ID" value="GAM43562.1"/>
    <property type="molecule type" value="Genomic_DNA"/>
</dbReference>
<name>A0A0B8N5W9_TALPI</name>
<feature type="region of interest" description="Disordered" evidence="1">
    <location>
        <begin position="102"/>
        <end position="131"/>
    </location>
</feature>
<accession>A0A0B8N5W9</accession>
<sequence>MPEIELSRTPDQRDRQQQTSDDDATDNRHALAFRRRRAGAAAWRETRRDARNNRWGCNRLPLVGLSAHVAGKCGHWDRDPVPSRLRSAVFCNVQHEACPPLHGGGRRGNRRTTYGHGGNLSRNDRTRRSDLPPMEASALQDIPFFHVGLAYCPHPSHPHSLRTRGSEASWD</sequence>
<gene>
    <name evidence="2" type="ORF">TCE0_056f18476</name>
</gene>
<protein>
    <submittedName>
        <fullName evidence="2">Uncharacterized protein</fullName>
    </submittedName>
</protein>